<dbReference type="Proteomes" id="UP000001845">
    <property type="component" value="Chromosome"/>
</dbReference>
<keyword evidence="6" id="KW-1185">Reference proteome</keyword>
<keyword evidence="1" id="KW-0175">Coiled coil</keyword>
<organism evidence="5 6">
    <name type="scientific">Mycoplasma crocodyli (strain ATCC 51981 / MP145)</name>
    <dbReference type="NCBI Taxonomy" id="512564"/>
    <lineage>
        <taxon>Bacteria</taxon>
        <taxon>Bacillati</taxon>
        <taxon>Mycoplasmatota</taxon>
        <taxon>Mollicutes</taxon>
        <taxon>Mycoplasmataceae</taxon>
        <taxon>Mycoplasma</taxon>
    </lineage>
</organism>
<feature type="coiled-coil region" evidence="1">
    <location>
        <begin position="644"/>
        <end position="671"/>
    </location>
</feature>
<reference evidence="5 6" key="3">
    <citation type="journal article" date="2011" name="J. Bacteriol.">
        <title>Genome sequences of Mycoplasma alligatoris A21JP2T and Mycoplasma crocodyli MP145T.</title>
        <authorList>
            <person name="Brown D.R."/>
            <person name="Farmerie W.G."/>
            <person name="May M."/>
            <person name="Benders G.A."/>
            <person name="Durkin A.S."/>
            <person name="Hlavinka K."/>
            <person name="Hostetler J."/>
            <person name="Jackson J."/>
            <person name="Johnson J."/>
            <person name="Miller R.H."/>
            <person name="Paralanov V."/>
            <person name="Radune D."/>
            <person name="Szczypinski B."/>
            <person name="Glass J.I."/>
        </authorList>
    </citation>
    <scope>NUCLEOTIDE SEQUENCE [LARGE SCALE GENOMIC DNA]</scope>
    <source>
        <strain evidence="6">ATCC 51981 / MP145</strain>
    </source>
</reference>
<accession>D5E591</accession>
<name>D5E591_MYCCM</name>
<evidence type="ECO:0000256" key="4">
    <source>
        <dbReference type="SAM" id="SignalP"/>
    </source>
</evidence>
<feature type="signal peptide" evidence="4">
    <location>
        <begin position="1"/>
        <end position="26"/>
    </location>
</feature>
<reference evidence="6" key="1">
    <citation type="submission" date="2010-03" db="EMBL/GenBank/DDBJ databases">
        <title>The complete genome of Mycoplasma crocodyli MP145.</title>
        <authorList>
            <person name="Glass J.I."/>
            <person name="Durkin A.S."/>
            <person name="Hostetler J."/>
            <person name="Jackson J."/>
            <person name="Johnson J."/>
            <person name="May M.A."/>
            <person name="Paralanov V."/>
            <person name="Radune D."/>
            <person name="Szczypinski B."/>
            <person name="Brown D.R."/>
        </authorList>
    </citation>
    <scope>NUCLEOTIDE SEQUENCE [LARGE SCALE GENOMIC DNA]</scope>
    <source>
        <strain evidence="6">ATCC 51981 / MP145</strain>
    </source>
</reference>
<keyword evidence="3" id="KW-0472">Membrane</keyword>
<feature type="transmembrane region" description="Helical" evidence="3">
    <location>
        <begin position="1279"/>
        <end position="1299"/>
    </location>
</feature>
<evidence type="ECO:0000256" key="2">
    <source>
        <dbReference type="SAM" id="MobiDB-lite"/>
    </source>
</evidence>
<feature type="chain" id="PRO_5003070501" evidence="4">
    <location>
        <begin position="27"/>
        <end position="1374"/>
    </location>
</feature>
<evidence type="ECO:0000256" key="3">
    <source>
        <dbReference type="SAM" id="Phobius"/>
    </source>
</evidence>
<gene>
    <name evidence="5" type="ordered locus">MCRO_0282</name>
</gene>
<keyword evidence="3" id="KW-1133">Transmembrane helix</keyword>
<proteinExistence type="predicted"/>
<evidence type="ECO:0000256" key="1">
    <source>
        <dbReference type="SAM" id="Coils"/>
    </source>
</evidence>
<reference key="2">
    <citation type="submission" date="2010-03" db="EMBL/GenBank/DDBJ databases">
        <authorList>
            <person name="Ma Z."/>
            <person name="Wang X."/>
            <person name="Liu H."/>
        </authorList>
    </citation>
    <scope>NUCLEOTIDE SEQUENCE</scope>
    <source>
        <strain>MP145</strain>
    </source>
</reference>
<dbReference type="EMBL" id="CP001991">
    <property type="protein sequence ID" value="ADE19404.1"/>
    <property type="molecule type" value="Genomic_DNA"/>
</dbReference>
<sequence>MTKKINRKFLTLLCSSIFLASSITVATSGTIKDPFIKRDFIQYLDTKHRNVTGKKGYYYIKSYKEYYWKYTALYEEVSSFDDETFTEDLSSHYTTIYQRIEGGLIWNKDYLLKNSFNWDLDFLKYFSTVKEQWDAFTNDKKQKINNQRFIANAALKTYESEINDFKTNLLLSNKTYKQTLLNYIDEINKIDDTFYTSTSVNDFNRDIVDLLNKINKTDLIYVYEYNVLNNQIHAVKNKLETYKKTIENIFLDVFPYQKIYFDETSFDQFQVVIKGLKDKYTSLVKPSKTDTITLTAEILQTTQELEKHSYKILMSNYIKAYDKNTLLGVIDLINFNLEEKGVHPDNYNQNLSEINAIYNVNNSSASCDKNTYNERKELIDTWVLNNLVFYKDKILANIKIFKESPELLEYTVLETKTTVLNELNNYQYIVETKTTDTFRNSDYADYETKINEWKQKILTVTNHDYLINLIKNTKDKVYANVSPDRINSFIVKLDKINEDILKHNLKINHDLCKKYKTQIKEFDDLILSNKEKIYQLISEWSLKSKYYTIQSWVDFRELITNIKNQINPDSFVVSDELFEQYKTQITTALNSLVSNKSKLDEIIEQKLSIQSTKYTPNSYDNYLVKIKELKISLIGSTNITTDQLSAIEIQIAKYEKLLVEYKKQLLILIDNKKKADISLYPDFSQEEYLKKLDSLLTNINNEAEIDLIKFNEYDTLINNAKELLKTYKEFLLIDVLELEAIEKKYYSEDSFNLFSNDFKNQKNLIAFDSSIDLTKYLTYKNNLSKSKELLVSYKTLLNKEIEKVERLDKNNYWDDSYNKLINYINELKIEYNSIENIEFIKYNELKIKIHDLMDNLQDLKIGLKIYINTRKNDGQLIYFTEQSKAQYLQNLDVQLSSINNSPINFDRGQYNKYKEYIDNLSTSLQSNKEWLIKQIAIATNNVEEFQVSILPEKYKKFLTDVKALKKEVEDQLQISIKQAKIYDDNLNILVSLVCDLKNSLLSKIDFYLNEKDYQIYLGSSVSLFKDKIKLKKTFIQNKDKISFIEHNKIIEEIDILEISSLKTLKTDLLMKIENLNKNKNFLEYTPQSESQYHKAIDTQLEILNNPNSLVNLDVYTSMKNELENSIEKMLIKNIDDYALQLEKQMDLSKDDYTSESWEKFNTELKKKNDEYSFFTSLDQINYLRLSNELNGLSKLLITYKEVLEKELINNQKEYSSNKGKYRSSACKKYDKYFEKLKHEVNNKIIINKNDYNSYKEKLSSTSNLLNNYYVNNKMSFMEYLVWILLIATTAGIGVLVFFIKKSIKKRKNVIYPNNQDASLNLDLSNQLPNETYPNYLEALPEPELNNYTNVQLEPLETHNTNIKPNSNKPKRHKK</sequence>
<feature type="compositionally biased region" description="Polar residues" evidence="2">
    <location>
        <begin position="1354"/>
        <end position="1367"/>
    </location>
</feature>
<evidence type="ECO:0000313" key="6">
    <source>
        <dbReference type="Proteomes" id="UP000001845"/>
    </source>
</evidence>
<dbReference type="HOGENOM" id="CLU_256048_0_0_14"/>
<keyword evidence="3" id="KW-0812">Transmembrane</keyword>
<protein>
    <submittedName>
        <fullName evidence="5">Uncharacterized protein</fullName>
    </submittedName>
</protein>
<feature type="region of interest" description="Disordered" evidence="2">
    <location>
        <begin position="1354"/>
        <end position="1374"/>
    </location>
</feature>
<dbReference type="OrthoDB" id="1688888at2"/>
<dbReference type="KEGG" id="mcd:MCRO_0282"/>
<evidence type="ECO:0000313" key="5">
    <source>
        <dbReference type="EMBL" id="ADE19404.1"/>
    </source>
</evidence>
<dbReference type="RefSeq" id="WP_013054181.1">
    <property type="nucleotide sequence ID" value="NC_014014.1"/>
</dbReference>
<keyword evidence="4" id="KW-0732">Signal</keyword>